<evidence type="ECO:0000313" key="1">
    <source>
        <dbReference type="EMBL" id="EFO89615.1"/>
    </source>
</evidence>
<sequence length="341" mass="38133">MMDIETTVTPPTKPSVNPFNSVFRQMRQTFSGIPAWCQCEPTKQSWQPGPPGLPGPARRPEDTMWADLLNFLPPSPKPVASSPWTAEVLRDPGSSRNKMSSCGICEERRQRSLYPKLFGYPLVLEQILAEGATKEGSTMKTPPDHLKELTEKGCPIARKVFKDIGSPYLVKSAVERGSTIAKRRRSVYYYENTSQNHILFTEKFAMAKKSKISKIQIANQGYVDLILICPQFTMDIEEPKVDEDCKLDDVFMKESTCATGKNESGPGTHSICWSVFTRISDISQQPLPHTAKSCHGMRNADPVKTESCADSIEVSCPNARNKKILRDIGSPYSVKLTVERR</sequence>
<reference evidence="1" key="1">
    <citation type="submission" date="2007-07" db="EMBL/GenBank/DDBJ databases">
        <title>PCAP assembly of the Caenorhabditis remanei genome.</title>
        <authorList>
            <consortium name="The Caenorhabditis remanei Sequencing Consortium"/>
            <person name="Wilson R.K."/>
        </authorList>
    </citation>
    <scope>NUCLEOTIDE SEQUENCE [LARGE SCALE GENOMIC DNA]</scope>
    <source>
        <strain evidence="1">PB4641</strain>
    </source>
</reference>
<name>E3M216_CAERE</name>
<dbReference type="EMBL" id="DS268422">
    <property type="protein sequence ID" value="EFO89615.1"/>
    <property type="molecule type" value="Genomic_DNA"/>
</dbReference>
<accession>E3M216</accession>
<dbReference type="Proteomes" id="UP000008281">
    <property type="component" value="Unassembled WGS sequence"/>
</dbReference>
<dbReference type="HOGENOM" id="CLU_814414_0_0_1"/>
<dbReference type="eggNOG" id="KOG3544">
    <property type="taxonomic scope" value="Eukaryota"/>
</dbReference>
<evidence type="ECO:0000313" key="2">
    <source>
        <dbReference type="Proteomes" id="UP000008281"/>
    </source>
</evidence>
<keyword evidence="2" id="KW-1185">Reference proteome</keyword>
<dbReference type="AlphaFoldDB" id="E3M216"/>
<protein>
    <submittedName>
        <fullName evidence="1">Uncharacterized protein</fullName>
    </submittedName>
</protein>
<organism evidence="2">
    <name type="scientific">Caenorhabditis remanei</name>
    <name type="common">Caenorhabditis vulgaris</name>
    <dbReference type="NCBI Taxonomy" id="31234"/>
    <lineage>
        <taxon>Eukaryota</taxon>
        <taxon>Metazoa</taxon>
        <taxon>Ecdysozoa</taxon>
        <taxon>Nematoda</taxon>
        <taxon>Chromadorea</taxon>
        <taxon>Rhabditida</taxon>
        <taxon>Rhabditina</taxon>
        <taxon>Rhabditomorpha</taxon>
        <taxon>Rhabditoidea</taxon>
        <taxon>Rhabditidae</taxon>
        <taxon>Peloderinae</taxon>
        <taxon>Caenorhabditis</taxon>
    </lineage>
</organism>
<dbReference type="STRING" id="31234.E3M216"/>
<gene>
    <name evidence="1" type="ORF">CRE_07412</name>
</gene>
<dbReference type="InParanoid" id="E3M216"/>
<proteinExistence type="predicted"/>